<dbReference type="EMBL" id="JABFUD020000012">
    <property type="protein sequence ID" value="KAI5072107.1"/>
    <property type="molecule type" value="Genomic_DNA"/>
</dbReference>
<comment type="caution">
    <text evidence="1">The sequence shown here is derived from an EMBL/GenBank/DDBJ whole genome shotgun (WGS) entry which is preliminary data.</text>
</comment>
<sequence length="87" mass="9312">MEEQVLPLRKTILEMLMIANASAHLCQASRDPRGGVPIGAINLGGRVVANSSGPNSITCFPTSLADRNSSIDLAPMETLMIMIFPKM</sequence>
<keyword evidence="2" id="KW-1185">Reference proteome</keyword>
<evidence type="ECO:0000313" key="1">
    <source>
        <dbReference type="EMBL" id="KAI5072107.1"/>
    </source>
</evidence>
<dbReference type="AlphaFoldDB" id="A0A9D4UQS1"/>
<evidence type="ECO:0000313" key="2">
    <source>
        <dbReference type="Proteomes" id="UP000886520"/>
    </source>
</evidence>
<dbReference type="Proteomes" id="UP000886520">
    <property type="component" value="Chromosome 12"/>
</dbReference>
<accession>A0A9D4UQS1</accession>
<gene>
    <name evidence="1" type="ORF">GOP47_0012213</name>
</gene>
<proteinExistence type="predicted"/>
<protein>
    <submittedName>
        <fullName evidence="1">Uncharacterized protein</fullName>
    </submittedName>
</protein>
<name>A0A9D4UQS1_ADICA</name>
<organism evidence="1 2">
    <name type="scientific">Adiantum capillus-veneris</name>
    <name type="common">Maidenhair fern</name>
    <dbReference type="NCBI Taxonomy" id="13818"/>
    <lineage>
        <taxon>Eukaryota</taxon>
        <taxon>Viridiplantae</taxon>
        <taxon>Streptophyta</taxon>
        <taxon>Embryophyta</taxon>
        <taxon>Tracheophyta</taxon>
        <taxon>Polypodiopsida</taxon>
        <taxon>Polypodiidae</taxon>
        <taxon>Polypodiales</taxon>
        <taxon>Pteridineae</taxon>
        <taxon>Pteridaceae</taxon>
        <taxon>Vittarioideae</taxon>
        <taxon>Adiantum</taxon>
    </lineage>
</organism>
<reference evidence="1" key="1">
    <citation type="submission" date="2021-01" db="EMBL/GenBank/DDBJ databases">
        <title>Adiantum capillus-veneris genome.</title>
        <authorList>
            <person name="Fang Y."/>
            <person name="Liao Q."/>
        </authorList>
    </citation>
    <scope>NUCLEOTIDE SEQUENCE</scope>
    <source>
        <strain evidence="1">H3</strain>
        <tissue evidence="1">Leaf</tissue>
    </source>
</reference>